<dbReference type="RefSeq" id="WP_063110569.1">
    <property type="nucleotide sequence ID" value="NZ_JBEPNV010000001.1"/>
</dbReference>
<reference evidence="1 2" key="1">
    <citation type="submission" date="2024-06" db="EMBL/GenBank/DDBJ databases">
        <title>Genomics of switchgrass bacterial isolates.</title>
        <authorList>
            <person name="Shade A."/>
        </authorList>
    </citation>
    <scope>NUCLEOTIDE SEQUENCE [LARGE SCALE GENOMIC DNA]</scope>
    <source>
        <strain evidence="1 2">PvP084</strain>
    </source>
</reference>
<keyword evidence="2" id="KW-1185">Reference proteome</keyword>
<dbReference type="EMBL" id="JBEPNW010000002">
    <property type="protein sequence ID" value="MET3867259.1"/>
    <property type="molecule type" value="Genomic_DNA"/>
</dbReference>
<evidence type="ECO:0008006" key="3">
    <source>
        <dbReference type="Google" id="ProtNLM"/>
    </source>
</evidence>
<name>A0ABV2NLC7_9HYPH</name>
<organism evidence="1 2">
    <name type="scientific">Methylobacterium radiotolerans</name>
    <dbReference type="NCBI Taxonomy" id="31998"/>
    <lineage>
        <taxon>Bacteria</taxon>
        <taxon>Pseudomonadati</taxon>
        <taxon>Pseudomonadota</taxon>
        <taxon>Alphaproteobacteria</taxon>
        <taxon>Hyphomicrobiales</taxon>
        <taxon>Methylobacteriaceae</taxon>
        <taxon>Methylobacterium</taxon>
    </lineage>
</organism>
<sequence>MRLDFSLGQIREEEPRFGEGGKCTLVATVHAAQVDGDRLYMMFMAAEVIETFTATENFAGAYQRARLALLRSARDRLRALNEAHIRAHD</sequence>
<gene>
    <name evidence="1" type="ORF">ABIC20_004568</name>
</gene>
<evidence type="ECO:0000313" key="1">
    <source>
        <dbReference type="EMBL" id="MET3867259.1"/>
    </source>
</evidence>
<proteinExistence type="predicted"/>
<evidence type="ECO:0000313" key="2">
    <source>
        <dbReference type="Proteomes" id="UP001549119"/>
    </source>
</evidence>
<protein>
    <recommendedName>
        <fullName evidence="3">DUF1488 domain-containing protein</fullName>
    </recommendedName>
</protein>
<accession>A0ABV2NLC7</accession>
<comment type="caution">
    <text evidence="1">The sequence shown here is derived from an EMBL/GenBank/DDBJ whole genome shotgun (WGS) entry which is preliminary data.</text>
</comment>
<dbReference type="Proteomes" id="UP001549119">
    <property type="component" value="Unassembled WGS sequence"/>
</dbReference>